<dbReference type="GO" id="GO:0016787">
    <property type="term" value="F:hydrolase activity"/>
    <property type="evidence" value="ECO:0007669"/>
    <property type="project" value="UniProtKB-KW"/>
</dbReference>
<protein>
    <submittedName>
        <fullName evidence="2">M20/M25/M40 family metallo-hydrolase</fullName>
    </submittedName>
</protein>
<keyword evidence="3" id="KW-1185">Reference proteome</keyword>
<reference evidence="2 3" key="1">
    <citation type="submission" date="2019-09" db="EMBL/GenBank/DDBJ databases">
        <title>In-depth cultivation of the pig gut microbiome towards novel bacterial diversity and tailored functional studies.</title>
        <authorList>
            <person name="Wylensek D."/>
            <person name="Hitch T.C.A."/>
            <person name="Clavel T."/>
        </authorList>
    </citation>
    <scope>NUCLEOTIDE SEQUENCE [LARGE SCALE GENOMIC DNA]</scope>
    <source>
        <strain evidence="2 3">WCA3-693-APC-4?</strain>
    </source>
</reference>
<dbReference type="InterPro" id="IPR002933">
    <property type="entry name" value="Peptidase_M20"/>
</dbReference>
<dbReference type="InterPro" id="IPR012166">
    <property type="entry name" value="Uncharacterised_RocB"/>
</dbReference>
<evidence type="ECO:0000313" key="2">
    <source>
        <dbReference type="EMBL" id="MSU01355.1"/>
    </source>
</evidence>
<dbReference type="PANTHER" id="PTHR42994">
    <property type="entry name" value="PEPTIDASE T"/>
    <property type="match status" value="1"/>
</dbReference>
<comment type="cofactor">
    <cofactor evidence="1">
        <name>Zn(2+)</name>
        <dbReference type="ChEBI" id="CHEBI:29105"/>
    </cofactor>
</comment>
<dbReference type="RefSeq" id="WP_154439764.1">
    <property type="nucleotide sequence ID" value="NZ_JAHLPJ010000001.1"/>
</dbReference>
<dbReference type="EMBL" id="VUNQ01000013">
    <property type="protein sequence ID" value="MSU01355.1"/>
    <property type="molecule type" value="Genomic_DNA"/>
</dbReference>
<comment type="caution">
    <text evidence="2">The sequence shown here is derived from an EMBL/GenBank/DDBJ whole genome shotgun (WGS) entry which is preliminary data.</text>
</comment>
<dbReference type="Gene3D" id="3.40.630.10">
    <property type="entry name" value="Zn peptidases"/>
    <property type="match status" value="1"/>
</dbReference>
<dbReference type="SUPFAM" id="SSF53187">
    <property type="entry name" value="Zn-dependent exopeptidases"/>
    <property type="match status" value="1"/>
</dbReference>
<evidence type="ECO:0000256" key="1">
    <source>
        <dbReference type="ARBA" id="ARBA00001947"/>
    </source>
</evidence>
<evidence type="ECO:0000313" key="3">
    <source>
        <dbReference type="Proteomes" id="UP000469523"/>
    </source>
</evidence>
<accession>A0A6N7XXY9</accession>
<keyword evidence="2" id="KW-0378">Hydrolase</keyword>
<dbReference type="AlphaFoldDB" id="A0A6N7XXY9"/>
<dbReference type="Proteomes" id="UP000469523">
    <property type="component" value="Unassembled WGS sequence"/>
</dbReference>
<dbReference type="Pfam" id="PF01546">
    <property type="entry name" value="Peptidase_M20"/>
    <property type="match status" value="1"/>
</dbReference>
<proteinExistence type="predicted"/>
<sequence length="552" mass="63202">MNKNIARRIEEITVELTNQLSVVETLGELDSVQKVYDIFSEMQYYKENPQDLRFVDVENDKLGRKSVMAILRGKKENSKKTIIMIGHTDTVGISDYGSLRQYANKPYELTEKFKEISDTLPEEVRKDLESGEYLFGRGIFDMKTGDAIIIALMEEIAKDIENFEGNLVFAAVCDEEGNSGGMLSIIPELTKMQEEEGFEYLALLDTDYMTSEFEGDENKYVYIGTVGKLMPSFYIVGKETHVGESFKGLDPNQISSSITNRINLNVDFCDIAEGEVSLPPITLKQRDLKPEYSVQIAKTSTLFFNYATHCSTPDQVLMRMKDAATEAFQLTIDNLNQQYKEFCKLAGREYKKLPWKTKVLTYEELYKEVKLEIGNELDEKIAKITKEMLKDESIDQRDFSLKLVEEVHNLWSNREPVVIVYFTPPYYPHIHVEGNIPKEKALLDAVKDAVETTETDYKLVYKKFFPYISDLSYGAAPKDPKIIAALKDNMPGFGTKYDLPLEDMQKLGLPVLDIGPFGKDAHKFTERIEKKYSFEVAPELVYKTIMNLLNHE</sequence>
<dbReference type="PANTHER" id="PTHR42994:SF2">
    <property type="entry name" value="PEPTIDASE"/>
    <property type="match status" value="1"/>
</dbReference>
<name>A0A6N7XXY9_9FIRM</name>
<organism evidence="2 3">
    <name type="scientific">Tissierella pigra</name>
    <dbReference type="NCBI Taxonomy" id="2607614"/>
    <lineage>
        <taxon>Bacteria</taxon>
        <taxon>Bacillati</taxon>
        <taxon>Bacillota</taxon>
        <taxon>Tissierellia</taxon>
        <taxon>Tissierellales</taxon>
        <taxon>Tissierellaceae</taxon>
        <taxon>Tissierella</taxon>
    </lineage>
</organism>
<dbReference type="PIRSF" id="PIRSF010386">
    <property type="entry name" value="RocB"/>
    <property type="match status" value="1"/>
</dbReference>
<gene>
    <name evidence="2" type="ORF">FYJ83_07735</name>
</gene>